<evidence type="ECO:0000313" key="1">
    <source>
        <dbReference type="EMBL" id="KAI3750970.1"/>
    </source>
</evidence>
<protein>
    <submittedName>
        <fullName evidence="1">Uncharacterized protein</fullName>
    </submittedName>
</protein>
<accession>A0ACB9DX29</accession>
<keyword evidence="2" id="KW-1185">Reference proteome</keyword>
<name>A0ACB9DX29_CICIN</name>
<proteinExistence type="predicted"/>
<gene>
    <name evidence="1" type="ORF">L2E82_21925</name>
</gene>
<reference evidence="1 2" key="2">
    <citation type="journal article" date="2022" name="Mol. Ecol. Resour.">
        <title>The genomes of chicory, endive, great burdock and yacon provide insights into Asteraceae paleo-polyploidization history and plant inulin production.</title>
        <authorList>
            <person name="Fan W."/>
            <person name="Wang S."/>
            <person name="Wang H."/>
            <person name="Wang A."/>
            <person name="Jiang F."/>
            <person name="Liu H."/>
            <person name="Zhao H."/>
            <person name="Xu D."/>
            <person name="Zhang Y."/>
        </authorList>
    </citation>
    <scope>NUCLEOTIDE SEQUENCE [LARGE SCALE GENOMIC DNA]</scope>
    <source>
        <strain evidence="2">cv. Punajuju</strain>
        <tissue evidence="1">Leaves</tissue>
    </source>
</reference>
<organism evidence="1 2">
    <name type="scientific">Cichorium intybus</name>
    <name type="common">Chicory</name>
    <dbReference type="NCBI Taxonomy" id="13427"/>
    <lineage>
        <taxon>Eukaryota</taxon>
        <taxon>Viridiplantae</taxon>
        <taxon>Streptophyta</taxon>
        <taxon>Embryophyta</taxon>
        <taxon>Tracheophyta</taxon>
        <taxon>Spermatophyta</taxon>
        <taxon>Magnoliopsida</taxon>
        <taxon>eudicotyledons</taxon>
        <taxon>Gunneridae</taxon>
        <taxon>Pentapetalae</taxon>
        <taxon>asterids</taxon>
        <taxon>campanulids</taxon>
        <taxon>Asterales</taxon>
        <taxon>Asteraceae</taxon>
        <taxon>Cichorioideae</taxon>
        <taxon>Cichorieae</taxon>
        <taxon>Cichoriinae</taxon>
        <taxon>Cichorium</taxon>
    </lineage>
</organism>
<comment type="caution">
    <text evidence="1">The sequence shown here is derived from an EMBL/GenBank/DDBJ whole genome shotgun (WGS) entry which is preliminary data.</text>
</comment>
<evidence type="ECO:0000313" key="2">
    <source>
        <dbReference type="Proteomes" id="UP001055811"/>
    </source>
</evidence>
<dbReference type="Proteomes" id="UP001055811">
    <property type="component" value="Linkage Group LG04"/>
</dbReference>
<sequence>MGAGEHFLTFHHHVHHDVMKKDDHKKNIPKGCVTVMVGHEDEEKKRFVIPVMYMNHPLFLELLKEAEEEYGFQNQGPIIIPCRVQDFCNVQRLIEKGHRHPYYHNNHHPICCFKD</sequence>
<reference evidence="2" key="1">
    <citation type="journal article" date="2022" name="Mol. Ecol. Resour.">
        <title>The genomes of chicory, endive, great burdock and yacon provide insights into Asteraceae palaeo-polyploidization history and plant inulin production.</title>
        <authorList>
            <person name="Fan W."/>
            <person name="Wang S."/>
            <person name="Wang H."/>
            <person name="Wang A."/>
            <person name="Jiang F."/>
            <person name="Liu H."/>
            <person name="Zhao H."/>
            <person name="Xu D."/>
            <person name="Zhang Y."/>
        </authorList>
    </citation>
    <scope>NUCLEOTIDE SEQUENCE [LARGE SCALE GENOMIC DNA]</scope>
    <source>
        <strain evidence="2">cv. Punajuju</strain>
    </source>
</reference>
<dbReference type="EMBL" id="CM042012">
    <property type="protein sequence ID" value="KAI3750970.1"/>
    <property type="molecule type" value="Genomic_DNA"/>
</dbReference>